<keyword evidence="2" id="KW-1185">Reference proteome</keyword>
<organism evidence="1 2">
    <name type="scientific">Actinomadura rubrobrunea</name>
    <dbReference type="NCBI Taxonomy" id="115335"/>
    <lineage>
        <taxon>Bacteria</taxon>
        <taxon>Bacillati</taxon>
        <taxon>Actinomycetota</taxon>
        <taxon>Actinomycetes</taxon>
        <taxon>Streptosporangiales</taxon>
        <taxon>Thermomonosporaceae</taxon>
        <taxon>Actinomadura</taxon>
    </lineage>
</organism>
<sequence length="122" mass="13501">MSIYIKHGDRTIWNPAMGVGRVFIHSVTALEAVAGLPSGVTAVIPDDTYSIDDGELRAFAQELVNGYFSTSHPLYRMMVGGVLKTCLVLLERAGNPLHIDPVNEDHMSFLRELGYHARFMPI</sequence>
<dbReference type="Pfam" id="PF19564">
    <property type="entry name" value="DUF6086"/>
    <property type="match status" value="1"/>
</dbReference>
<dbReference type="EMBL" id="BSRZ01000001">
    <property type="protein sequence ID" value="GLW62209.1"/>
    <property type="molecule type" value="Genomic_DNA"/>
</dbReference>
<dbReference type="Proteomes" id="UP001165124">
    <property type="component" value="Unassembled WGS sequence"/>
</dbReference>
<dbReference type="InterPro" id="IPR045732">
    <property type="entry name" value="DUF6086"/>
</dbReference>
<reference evidence="1" key="1">
    <citation type="submission" date="2023-02" db="EMBL/GenBank/DDBJ databases">
        <title>Actinomadura rubrobrunea NBRC 14622.</title>
        <authorList>
            <person name="Ichikawa N."/>
            <person name="Sato H."/>
            <person name="Tonouchi N."/>
        </authorList>
    </citation>
    <scope>NUCLEOTIDE SEQUENCE</scope>
    <source>
        <strain evidence="1">NBRC 14622</strain>
    </source>
</reference>
<gene>
    <name evidence="1" type="ORF">Arub01_04530</name>
</gene>
<name>A0A9W6UT09_9ACTN</name>
<comment type="caution">
    <text evidence="1">The sequence shown here is derived from an EMBL/GenBank/DDBJ whole genome shotgun (WGS) entry which is preliminary data.</text>
</comment>
<evidence type="ECO:0000313" key="1">
    <source>
        <dbReference type="EMBL" id="GLW62209.1"/>
    </source>
</evidence>
<protein>
    <submittedName>
        <fullName evidence="1">Uncharacterized protein</fullName>
    </submittedName>
</protein>
<evidence type="ECO:0000313" key="2">
    <source>
        <dbReference type="Proteomes" id="UP001165124"/>
    </source>
</evidence>
<accession>A0A9W6UT09</accession>
<dbReference type="RefSeq" id="WP_106258187.1">
    <property type="nucleotide sequence ID" value="NZ_BSRZ01000001.1"/>
</dbReference>
<dbReference type="AlphaFoldDB" id="A0A9W6UT09"/>
<proteinExistence type="predicted"/>